<accession>A0A5C6AP15</accession>
<gene>
    <name evidence="1" type="ORF">Pla52n_41310</name>
</gene>
<organism evidence="1 2">
    <name type="scientific">Stieleria varia</name>
    <dbReference type="NCBI Taxonomy" id="2528005"/>
    <lineage>
        <taxon>Bacteria</taxon>
        <taxon>Pseudomonadati</taxon>
        <taxon>Planctomycetota</taxon>
        <taxon>Planctomycetia</taxon>
        <taxon>Pirellulales</taxon>
        <taxon>Pirellulaceae</taxon>
        <taxon>Stieleria</taxon>
    </lineage>
</organism>
<dbReference type="EMBL" id="SJPN01000005">
    <property type="protein sequence ID" value="TWU00762.1"/>
    <property type="molecule type" value="Genomic_DNA"/>
</dbReference>
<evidence type="ECO:0008006" key="3">
    <source>
        <dbReference type="Google" id="ProtNLM"/>
    </source>
</evidence>
<evidence type="ECO:0000313" key="2">
    <source>
        <dbReference type="Proteomes" id="UP000320176"/>
    </source>
</evidence>
<protein>
    <recommendedName>
        <fullName evidence="3">Membrane or secreted protein</fullName>
    </recommendedName>
</protein>
<comment type="caution">
    <text evidence="1">The sequence shown here is derived from an EMBL/GenBank/DDBJ whole genome shotgun (WGS) entry which is preliminary data.</text>
</comment>
<reference evidence="1 2" key="1">
    <citation type="submission" date="2019-02" db="EMBL/GenBank/DDBJ databases">
        <title>Deep-cultivation of Planctomycetes and their phenomic and genomic characterization uncovers novel biology.</title>
        <authorList>
            <person name="Wiegand S."/>
            <person name="Jogler M."/>
            <person name="Boedeker C."/>
            <person name="Pinto D."/>
            <person name="Vollmers J."/>
            <person name="Rivas-Marin E."/>
            <person name="Kohn T."/>
            <person name="Peeters S.H."/>
            <person name="Heuer A."/>
            <person name="Rast P."/>
            <person name="Oberbeckmann S."/>
            <person name="Bunk B."/>
            <person name="Jeske O."/>
            <person name="Meyerdierks A."/>
            <person name="Storesund J.E."/>
            <person name="Kallscheuer N."/>
            <person name="Luecker S."/>
            <person name="Lage O.M."/>
            <person name="Pohl T."/>
            <person name="Merkel B.J."/>
            <person name="Hornburger P."/>
            <person name="Mueller R.-W."/>
            <person name="Bruemmer F."/>
            <person name="Labrenz M."/>
            <person name="Spormann A.M."/>
            <person name="Op Den Camp H."/>
            <person name="Overmann J."/>
            <person name="Amann R."/>
            <person name="Jetten M.S.M."/>
            <person name="Mascher T."/>
            <person name="Medema M.H."/>
            <person name="Devos D.P."/>
            <person name="Kaster A.-K."/>
            <person name="Ovreas L."/>
            <person name="Rohde M."/>
            <person name="Galperin M.Y."/>
            <person name="Jogler C."/>
        </authorList>
    </citation>
    <scope>NUCLEOTIDE SEQUENCE [LARGE SCALE GENOMIC DNA]</scope>
    <source>
        <strain evidence="1 2">Pla52n</strain>
    </source>
</reference>
<proteinExistence type="predicted"/>
<dbReference type="Proteomes" id="UP000320176">
    <property type="component" value="Unassembled WGS sequence"/>
</dbReference>
<sequence length="696" mass="77438">MPFFNHPTLECWLLPKSKFMPSQYKLTSSSEIPSCARPERSRRATRLSRARGIVASWIVCLIGLGLGAESATGQDGTQQADAQVAYIDAVDLLPESTAGIVRVPNLPTFCDAWKKTQFGKLVDDEAMQPFIEAQRKRAENLLDAVESPIGLRPNDLYDIASGEVAFAWLPFDQDKRRPYAACVIADVRGKDQEVAAAVEKIDRDLKAGDAVRKDVQYGGEVIRVYTTKPKPGQLKVDQVALSWNKTRIIAADRDTVVQNVLDVVAGKSTVKPLSQLPDYQKVLEQSQAAIEKTDDKTGVVCWEWFARPFAMGRILREVFEYDRGNQLDVLALLERQGFEVVEAIGGVGVVAGDQFDILHRGLILAPGEFTKAAQMLQMFNTPYEESPGWIPATVGSFTRLNWKMEEAFWASEPMINDAVDDEIFREMIEGIKNDPEGPQIDIAKNFLPHLDDELIFLTDNTEPAGPDSDRMLVAMRLTDAASVKNVIRKAMEVEPDATKLDVAELDVWQVQRDSSDEDLDVDLELAEFGLGEDFDDEDAAPLLNHWAIGVAEPKAADGSAYLLFSSHSDFLVDVAQRIAAGKADGMWKQADVEEVSQEKKKLGVNEIALDRITRTRIAFRSRWELLRTNQLQEGDSMLAKLLQRMDEAADADGNKGEPIDWSTLPPLAKIEKYLRNGGSFWEKTADGWTLTGFVLK</sequence>
<dbReference type="AlphaFoldDB" id="A0A5C6AP15"/>
<keyword evidence="2" id="KW-1185">Reference proteome</keyword>
<evidence type="ECO:0000313" key="1">
    <source>
        <dbReference type="EMBL" id="TWU00762.1"/>
    </source>
</evidence>
<name>A0A5C6AP15_9BACT</name>